<dbReference type="Proteomes" id="UP000187506">
    <property type="component" value="Chromosome"/>
</dbReference>
<dbReference type="RefSeq" id="WP_076732442.1">
    <property type="nucleotide sequence ID" value="NZ_CP019352.1"/>
</dbReference>
<gene>
    <name evidence="3" type="ORF">BWR22_05655</name>
</gene>
<evidence type="ECO:0000256" key="2">
    <source>
        <dbReference type="SAM" id="SignalP"/>
    </source>
</evidence>
<proteinExistence type="predicted"/>
<dbReference type="KEGG" id="lvn:BWR22_05655"/>
<organism evidence="3 4">
    <name type="scientific">Lacinutrix venerupis</name>
    <dbReference type="NCBI Taxonomy" id="1486034"/>
    <lineage>
        <taxon>Bacteria</taxon>
        <taxon>Pseudomonadati</taxon>
        <taxon>Bacteroidota</taxon>
        <taxon>Flavobacteriia</taxon>
        <taxon>Flavobacteriales</taxon>
        <taxon>Flavobacteriaceae</taxon>
        <taxon>Lacinutrix</taxon>
    </lineage>
</organism>
<protein>
    <recommendedName>
        <fullName evidence="5">Sensor of ECF-type sigma factor</fullName>
    </recommendedName>
</protein>
<accession>A0AAC9PW78</accession>
<evidence type="ECO:0000313" key="4">
    <source>
        <dbReference type="Proteomes" id="UP000187506"/>
    </source>
</evidence>
<feature type="coiled-coil region" evidence="1">
    <location>
        <begin position="57"/>
        <end position="105"/>
    </location>
</feature>
<name>A0AAC9PW78_9FLAO</name>
<keyword evidence="4" id="KW-1185">Reference proteome</keyword>
<evidence type="ECO:0008006" key="5">
    <source>
        <dbReference type="Google" id="ProtNLM"/>
    </source>
</evidence>
<feature type="signal peptide" evidence="2">
    <location>
        <begin position="1"/>
        <end position="20"/>
    </location>
</feature>
<feature type="chain" id="PRO_5041901220" description="Sensor of ECF-type sigma factor" evidence="2">
    <location>
        <begin position="21"/>
        <end position="148"/>
    </location>
</feature>
<reference evidence="3 4" key="1">
    <citation type="submission" date="2017-01" db="EMBL/GenBank/DDBJ databases">
        <title>Complete genome of Lacinutrix venerupis DOK2-8 isolated from seawater in Dokdo.</title>
        <authorList>
            <person name="Chi W.-J."/>
            <person name="Kim J.H."/>
        </authorList>
    </citation>
    <scope>NUCLEOTIDE SEQUENCE [LARGE SCALE GENOMIC DNA]</scope>
    <source>
        <strain evidence="3 4">DOK2-8</strain>
    </source>
</reference>
<evidence type="ECO:0000313" key="3">
    <source>
        <dbReference type="EMBL" id="APX99815.1"/>
    </source>
</evidence>
<dbReference type="AlphaFoldDB" id="A0AAC9PW78"/>
<keyword evidence="1" id="KW-0175">Coiled coil</keyword>
<evidence type="ECO:0000256" key="1">
    <source>
        <dbReference type="SAM" id="Coils"/>
    </source>
</evidence>
<sequence>MKKIILIPVFALLLSISSYAQKLDREKIKALKIAHITEQMDLSAKEAQAFWPIYNTKEEAENKLREQSSKRRKDKKVENLSETEAKALLLEMVEIENKKQELHSKFITDLLNILPAKKIIALMQADHSFKKKMIQEYRQRHQADKSKK</sequence>
<dbReference type="EMBL" id="CP019352">
    <property type="protein sequence ID" value="APX99815.1"/>
    <property type="molecule type" value="Genomic_DNA"/>
</dbReference>
<keyword evidence="2" id="KW-0732">Signal</keyword>